<organism evidence="1 2">
    <name type="scientific">Lepraria neglecta</name>
    <dbReference type="NCBI Taxonomy" id="209136"/>
    <lineage>
        <taxon>Eukaryota</taxon>
        <taxon>Fungi</taxon>
        <taxon>Dikarya</taxon>
        <taxon>Ascomycota</taxon>
        <taxon>Pezizomycotina</taxon>
        <taxon>Lecanoromycetes</taxon>
        <taxon>OSLEUM clade</taxon>
        <taxon>Lecanoromycetidae</taxon>
        <taxon>Lecanorales</taxon>
        <taxon>Lecanorineae</taxon>
        <taxon>Stereocaulaceae</taxon>
        <taxon>Lepraria</taxon>
    </lineage>
</organism>
<dbReference type="PANTHER" id="PTHR24118">
    <property type="entry name" value="POTE ANKYRIN DOMAIN"/>
    <property type="match status" value="1"/>
</dbReference>
<dbReference type="InterPro" id="IPR002110">
    <property type="entry name" value="Ankyrin_rpt"/>
</dbReference>
<dbReference type="Proteomes" id="UP001276659">
    <property type="component" value="Unassembled WGS sequence"/>
</dbReference>
<dbReference type="EMBL" id="JASNWA010000009">
    <property type="protein sequence ID" value="KAK3169636.1"/>
    <property type="molecule type" value="Genomic_DNA"/>
</dbReference>
<comment type="caution">
    <text evidence="1">The sequence shown here is derived from an EMBL/GenBank/DDBJ whole genome shotgun (WGS) entry which is preliminary data.</text>
</comment>
<dbReference type="AlphaFoldDB" id="A0AAD9Z179"/>
<dbReference type="PANTHER" id="PTHR24118:SF99">
    <property type="entry name" value="POTE ANKYRIN DOMAIN FAMILY MEMBER 3C-RELATED"/>
    <property type="match status" value="1"/>
</dbReference>
<reference evidence="1" key="1">
    <citation type="submission" date="2022-11" db="EMBL/GenBank/DDBJ databases">
        <title>Chromosomal genome sequence assembly and mating type (MAT) locus characterization of the leprose asexual lichenized fungus Lepraria neglecta (Nyl.) Erichsen.</title>
        <authorList>
            <person name="Allen J.L."/>
            <person name="Pfeffer B."/>
        </authorList>
    </citation>
    <scope>NUCLEOTIDE SEQUENCE</scope>
    <source>
        <strain evidence="1">Allen 5258</strain>
    </source>
</reference>
<name>A0AAD9Z179_9LECA</name>
<proteinExistence type="predicted"/>
<sequence length="240" mass="26999">MTPRLVACKNRSQAAAKVLMEAEVEVMATDNHGMTALHHLNKEQPRGWTFMENEVNTPLEKGSPVDTIDSLSFSPLHYALRQECHEILNRLLDPGADPLETYSEGDAGIDRENSDEEGNTANFGYVAVQPEYDVEYTESNVYPDPEEQRSVLSQYNIHARNKWGERLLHVVAKRRASGVEGDPRLVRKDTTDLFRWLLLLLLLLLEMGLNPKVEDAEQRTPLDVAAACGNEGILGLFQQE</sequence>
<protein>
    <submittedName>
        <fullName evidence="1">Uncharacterized protein</fullName>
    </submittedName>
</protein>
<dbReference type="SUPFAM" id="SSF48403">
    <property type="entry name" value="Ankyrin repeat"/>
    <property type="match status" value="1"/>
</dbReference>
<evidence type="ECO:0000313" key="2">
    <source>
        <dbReference type="Proteomes" id="UP001276659"/>
    </source>
</evidence>
<dbReference type="InterPro" id="IPR036770">
    <property type="entry name" value="Ankyrin_rpt-contain_sf"/>
</dbReference>
<gene>
    <name evidence="1" type="ORF">OEA41_009020</name>
</gene>
<evidence type="ECO:0000313" key="1">
    <source>
        <dbReference type="EMBL" id="KAK3169636.1"/>
    </source>
</evidence>
<dbReference type="Gene3D" id="1.25.40.20">
    <property type="entry name" value="Ankyrin repeat-containing domain"/>
    <property type="match status" value="3"/>
</dbReference>
<keyword evidence="2" id="KW-1185">Reference proteome</keyword>
<accession>A0AAD9Z179</accession>
<dbReference type="Pfam" id="PF00023">
    <property type="entry name" value="Ank"/>
    <property type="match status" value="1"/>
</dbReference>